<dbReference type="GO" id="GO:0016491">
    <property type="term" value="F:oxidoreductase activity"/>
    <property type="evidence" value="ECO:0007669"/>
    <property type="project" value="UniProtKB-KW"/>
</dbReference>
<dbReference type="CDD" id="cd21119">
    <property type="entry name" value="SPASM_PqqE"/>
    <property type="match status" value="1"/>
</dbReference>
<dbReference type="Gene3D" id="3.20.20.70">
    <property type="entry name" value="Aldolase class I"/>
    <property type="match status" value="1"/>
</dbReference>
<keyword evidence="2 8" id="KW-0949">S-adenosyl-L-methionine</keyword>
<evidence type="ECO:0000256" key="6">
    <source>
        <dbReference type="ARBA" id="ARBA00023004"/>
    </source>
</evidence>
<evidence type="ECO:0000256" key="5">
    <source>
        <dbReference type="ARBA" id="ARBA00023002"/>
    </source>
</evidence>
<keyword evidence="7 8" id="KW-0411">Iron-sulfur</keyword>
<keyword evidence="5 8" id="KW-0560">Oxidoreductase</keyword>
<comment type="pathway">
    <text evidence="8">Cofactor biosynthesis; pyrroloquinoline quinone biosynthesis.</text>
</comment>
<gene>
    <name evidence="8 11" type="primary">pqqE</name>
    <name evidence="11" type="ORF">GCM10008174_28240</name>
</gene>
<comment type="function">
    <text evidence="8">Catalyzes the cross-linking of a glutamate residue and a tyrosine residue in the PqqA protein as part of the biosynthesis of pyrroloquinoline quinone (PQQ).</text>
</comment>
<comment type="similarity">
    <text evidence="8">Belongs to the radical SAM superfamily. PqqE family.</text>
</comment>
<dbReference type="InterPro" id="IPR023885">
    <property type="entry name" value="4Fe4S-binding_SPASM_dom"/>
</dbReference>
<feature type="domain" description="Radical SAM core" evidence="10">
    <location>
        <begin position="17"/>
        <end position="237"/>
    </location>
</feature>
<dbReference type="InterPro" id="IPR017200">
    <property type="entry name" value="PqqE-like"/>
</dbReference>
<evidence type="ECO:0000256" key="3">
    <source>
        <dbReference type="ARBA" id="ARBA00022723"/>
    </source>
</evidence>
<evidence type="ECO:0000313" key="12">
    <source>
        <dbReference type="Proteomes" id="UP001143309"/>
    </source>
</evidence>
<dbReference type="InterPro" id="IPR011843">
    <property type="entry name" value="PQQ_synth_PqqE_bac"/>
</dbReference>
<dbReference type="SFLD" id="SFLDG01067">
    <property type="entry name" value="SPASM/twitch_domain_containing"/>
    <property type="match status" value="1"/>
</dbReference>
<dbReference type="InterPro" id="IPR007197">
    <property type="entry name" value="rSAM"/>
</dbReference>
<dbReference type="CDD" id="cd01335">
    <property type="entry name" value="Radical_SAM"/>
    <property type="match status" value="1"/>
</dbReference>
<dbReference type="PROSITE" id="PS51918">
    <property type="entry name" value="RADICAL_SAM"/>
    <property type="match status" value="1"/>
</dbReference>
<protein>
    <recommendedName>
        <fullName evidence="8">PqqA peptide cyclase</fullName>
        <ecNumber evidence="8">1.21.98.4</ecNumber>
    </recommendedName>
    <alternativeName>
        <fullName evidence="8">Coenzyme PQQ synthesis protein E</fullName>
    </alternativeName>
</protein>
<dbReference type="GO" id="GO:0009975">
    <property type="term" value="F:cyclase activity"/>
    <property type="evidence" value="ECO:0007669"/>
    <property type="project" value="UniProtKB-UniRule"/>
</dbReference>
<evidence type="ECO:0000256" key="4">
    <source>
        <dbReference type="ARBA" id="ARBA00022905"/>
    </source>
</evidence>
<dbReference type="AlphaFoldDB" id="A0A9W6JT41"/>
<feature type="binding site" evidence="8">
    <location>
        <position position="35"/>
    </location>
    <ligand>
        <name>[4Fe-4S] cluster</name>
        <dbReference type="ChEBI" id="CHEBI:49883"/>
        <note>4Fe-4S-S-AdoMet</note>
    </ligand>
</feature>
<name>A0A9W6JT41_9HYPH</name>
<feature type="binding site" evidence="8">
    <location>
        <position position="38"/>
    </location>
    <ligand>
        <name>[4Fe-4S] cluster</name>
        <dbReference type="ChEBI" id="CHEBI:49883"/>
        <note>4Fe-4S-S-AdoMet</note>
    </ligand>
</feature>
<dbReference type="SMART" id="SM00729">
    <property type="entry name" value="Elp3"/>
    <property type="match status" value="1"/>
</dbReference>
<dbReference type="PANTHER" id="PTHR11228">
    <property type="entry name" value="RADICAL SAM DOMAIN PROTEIN"/>
    <property type="match status" value="1"/>
</dbReference>
<dbReference type="HAMAP" id="MF_00660">
    <property type="entry name" value="PqqE"/>
    <property type="match status" value="1"/>
</dbReference>
<dbReference type="GO" id="GO:1904047">
    <property type="term" value="F:S-adenosyl-L-methionine binding"/>
    <property type="evidence" value="ECO:0007669"/>
    <property type="project" value="UniProtKB-UniRule"/>
</dbReference>
<keyword evidence="1 8" id="KW-0004">4Fe-4S</keyword>
<organism evidence="11 12">
    <name type="scientific">Methylopila turkensis</name>
    <dbReference type="NCBI Taxonomy" id="1437816"/>
    <lineage>
        <taxon>Bacteria</taxon>
        <taxon>Pseudomonadati</taxon>
        <taxon>Pseudomonadota</taxon>
        <taxon>Alphaproteobacteria</taxon>
        <taxon>Hyphomicrobiales</taxon>
        <taxon>Methylopilaceae</taxon>
        <taxon>Methylopila</taxon>
    </lineage>
</organism>
<keyword evidence="3 8" id="KW-0479">Metal-binding</keyword>
<dbReference type="GO" id="GO:0032324">
    <property type="term" value="P:molybdopterin cofactor biosynthetic process"/>
    <property type="evidence" value="ECO:0007669"/>
    <property type="project" value="UniProtKB-ARBA"/>
</dbReference>
<proteinExistence type="inferred from homology"/>
<dbReference type="InterPro" id="IPR013785">
    <property type="entry name" value="Aldolase_TIM"/>
</dbReference>
<dbReference type="NCBIfam" id="TIGR02109">
    <property type="entry name" value="PQQ_syn_pqqE"/>
    <property type="match status" value="1"/>
</dbReference>
<dbReference type="GO" id="GO:0051539">
    <property type="term" value="F:4 iron, 4 sulfur cluster binding"/>
    <property type="evidence" value="ECO:0007669"/>
    <property type="project" value="UniProtKB-KW"/>
</dbReference>
<dbReference type="PIRSF" id="PIRSF037420">
    <property type="entry name" value="PQQ_syn_pqqE"/>
    <property type="match status" value="1"/>
</dbReference>
<sequence>MNDMTVPNPASATRVAPPAPLGMLAELTHRCPLSCPYCSNPVDLEKRSVELDTETWKRVFSEAAAMGVLHLHLSGGEPTARKDIVELTAHAVKVGLYTNLITSGIGVTREKLQELADAGLDHVQLSIQDALPDNADRIAGLKGAHEKKRVLAGHVLELGLPLTINAVIHRANIENIEALVHMALEFGARRVEIAHSQYYGWALENRNMLMPTREQVMKAADTVERLREELEGKLVIDAVVPDYYARRPKPCVGGWGRQSLNVTPQGKVLPCHAAETIPHLVFDYVTEKSLSEIWEHGSAFEAYRGTSWMKEPCTSCPRKEIDFGGCRCQALAITGDPANADPACSLSPYHAKITSLALKAADSGKSDYIYRSFGGAKGGPRVEITRSNSSGADLPPN</sequence>
<dbReference type="GO" id="GO:0005506">
    <property type="term" value="F:iron ion binding"/>
    <property type="evidence" value="ECO:0007669"/>
    <property type="project" value="UniProtKB-UniRule"/>
</dbReference>
<accession>A0A9W6JT41</accession>
<dbReference type="NCBIfam" id="TIGR04085">
    <property type="entry name" value="rSAM_more_4Fe4S"/>
    <property type="match status" value="1"/>
</dbReference>
<comment type="catalytic activity">
    <reaction evidence="8">
        <text>[PQQ precursor protein] + S-adenosyl-L-methionine = E-Y cross-linked-[PQQ precursor protein] + 5'-deoxyadenosine + L-methionine + H(+)</text>
        <dbReference type="Rhea" id="RHEA:56836"/>
        <dbReference type="Rhea" id="RHEA-COMP:14800"/>
        <dbReference type="Rhea" id="RHEA-COMP:14801"/>
        <dbReference type="ChEBI" id="CHEBI:15378"/>
        <dbReference type="ChEBI" id="CHEBI:17319"/>
        <dbReference type="ChEBI" id="CHEBI:57844"/>
        <dbReference type="ChEBI" id="CHEBI:59789"/>
        <dbReference type="ChEBI" id="CHEBI:141026"/>
        <dbReference type="ChEBI" id="CHEBI:141027"/>
        <dbReference type="EC" id="1.21.98.4"/>
    </reaction>
</comment>
<evidence type="ECO:0000313" key="11">
    <source>
        <dbReference type="EMBL" id="GLK81083.1"/>
    </source>
</evidence>
<reference evidence="11" key="1">
    <citation type="journal article" date="2014" name="Int. J. Syst. Evol. Microbiol.">
        <title>Complete genome sequence of Corynebacterium casei LMG S-19264T (=DSM 44701T), isolated from a smear-ripened cheese.</title>
        <authorList>
            <consortium name="US DOE Joint Genome Institute (JGI-PGF)"/>
            <person name="Walter F."/>
            <person name="Albersmeier A."/>
            <person name="Kalinowski J."/>
            <person name="Ruckert C."/>
        </authorList>
    </citation>
    <scope>NUCLEOTIDE SEQUENCE</scope>
    <source>
        <strain evidence="11">VKM B-2748</strain>
    </source>
</reference>
<dbReference type="InterPro" id="IPR050377">
    <property type="entry name" value="Radical_SAM_PqqE_MftC-like"/>
</dbReference>
<dbReference type="SUPFAM" id="SSF102114">
    <property type="entry name" value="Radical SAM enzymes"/>
    <property type="match status" value="1"/>
</dbReference>
<evidence type="ECO:0000256" key="8">
    <source>
        <dbReference type="HAMAP-Rule" id="MF_00660"/>
    </source>
</evidence>
<dbReference type="InterPro" id="IPR000385">
    <property type="entry name" value="MoaA_NifB_PqqE_Fe-S-bd_CS"/>
</dbReference>
<dbReference type="SFLD" id="SFLDS00029">
    <property type="entry name" value="Radical_SAM"/>
    <property type="match status" value="1"/>
</dbReference>
<keyword evidence="4 8" id="KW-0884">PQQ biosynthesis</keyword>
<comment type="caution">
    <text evidence="11">The sequence shown here is derived from an EMBL/GenBank/DDBJ whole genome shotgun (WGS) entry which is preliminary data.</text>
</comment>
<dbReference type="InterPro" id="IPR006638">
    <property type="entry name" value="Elp3/MiaA/NifB-like_rSAM"/>
</dbReference>
<dbReference type="GO" id="GO:0018189">
    <property type="term" value="P:pyrroloquinoline quinone biosynthetic process"/>
    <property type="evidence" value="ECO:0007669"/>
    <property type="project" value="UniProtKB-UniRule"/>
</dbReference>
<evidence type="ECO:0000256" key="2">
    <source>
        <dbReference type="ARBA" id="ARBA00022691"/>
    </source>
</evidence>
<dbReference type="InterPro" id="IPR058240">
    <property type="entry name" value="rSAM_sf"/>
</dbReference>
<feature type="region of interest" description="Disordered" evidence="9">
    <location>
        <begin position="376"/>
        <end position="397"/>
    </location>
</feature>
<keyword evidence="12" id="KW-1185">Reference proteome</keyword>
<dbReference type="EMBL" id="BSFL01000003">
    <property type="protein sequence ID" value="GLK81083.1"/>
    <property type="molecule type" value="Genomic_DNA"/>
</dbReference>
<evidence type="ECO:0000256" key="9">
    <source>
        <dbReference type="SAM" id="MobiDB-lite"/>
    </source>
</evidence>
<dbReference type="SFLD" id="SFLDF00280">
    <property type="entry name" value="coenzyme_PQQ_synthesis_protein"/>
    <property type="match status" value="1"/>
</dbReference>
<evidence type="ECO:0000256" key="1">
    <source>
        <dbReference type="ARBA" id="ARBA00022485"/>
    </source>
</evidence>
<comment type="subunit">
    <text evidence="8">Interacts with PqqD. The interaction is necessary for activity of PqqE.</text>
</comment>
<evidence type="ECO:0000256" key="7">
    <source>
        <dbReference type="ARBA" id="ARBA00023014"/>
    </source>
</evidence>
<comment type="cofactor">
    <cofactor evidence="8">
        <name>[4Fe-4S] cluster</name>
        <dbReference type="ChEBI" id="CHEBI:49883"/>
    </cofactor>
    <text evidence="8">Binds 1 [4Fe-4S] cluster. The cluster is coordinated with 3 cysteines and an exchangeable S-adenosyl-L-methionine.</text>
</comment>
<dbReference type="SFLD" id="SFLDG01386">
    <property type="entry name" value="main_SPASM_domain-containing"/>
    <property type="match status" value="1"/>
</dbReference>
<evidence type="ECO:0000259" key="10">
    <source>
        <dbReference type="PROSITE" id="PS51918"/>
    </source>
</evidence>
<feature type="binding site" evidence="8">
    <location>
        <position position="31"/>
    </location>
    <ligand>
        <name>[4Fe-4S] cluster</name>
        <dbReference type="ChEBI" id="CHEBI:49883"/>
        <note>4Fe-4S-S-AdoMet</note>
    </ligand>
</feature>
<dbReference type="Proteomes" id="UP001143309">
    <property type="component" value="Unassembled WGS sequence"/>
</dbReference>
<dbReference type="PROSITE" id="PS01305">
    <property type="entry name" value="MOAA_NIFB_PQQE"/>
    <property type="match status" value="1"/>
</dbReference>
<dbReference type="EC" id="1.21.98.4" evidence="8"/>
<keyword evidence="6 8" id="KW-0408">Iron</keyword>
<dbReference type="Pfam" id="PF13186">
    <property type="entry name" value="SPASM"/>
    <property type="match status" value="1"/>
</dbReference>
<dbReference type="Pfam" id="PF04055">
    <property type="entry name" value="Radical_SAM"/>
    <property type="match status" value="1"/>
</dbReference>
<reference evidence="11" key="2">
    <citation type="submission" date="2023-01" db="EMBL/GenBank/DDBJ databases">
        <authorList>
            <person name="Sun Q."/>
            <person name="Evtushenko L."/>
        </authorList>
    </citation>
    <scope>NUCLEOTIDE SEQUENCE</scope>
    <source>
        <strain evidence="11">VKM B-2748</strain>
    </source>
</reference>
<dbReference type="PANTHER" id="PTHR11228:SF7">
    <property type="entry name" value="PQQA PEPTIDE CYCLASE"/>
    <property type="match status" value="1"/>
</dbReference>